<name>A0A2V1DE08_9PLEO</name>
<feature type="region of interest" description="Disordered" evidence="1">
    <location>
        <begin position="43"/>
        <end position="62"/>
    </location>
</feature>
<dbReference type="AlphaFoldDB" id="A0A2V1DE08"/>
<dbReference type="Proteomes" id="UP000244855">
    <property type="component" value="Unassembled WGS sequence"/>
</dbReference>
<dbReference type="EMBL" id="KZ805467">
    <property type="protein sequence ID" value="PVH96347.1"/>
    <property type="molecule type" value="Genomic_DNA"/>
</dbReference>
<gene>
    <name evidence="2" type="ORF">DM02DRAFT_124648</name>
</gene>
<sequence>MSSQDSFSKHSTPSSPPSSSLSADQEQLQAKLARPRNCWVFNHMPDEDPESKYINQTNRRIV</sequence>
<feature type="region of interest" description="Disordered" evidence="1">
    <location>
        <begin position="1"/>
        <end position="36"/>
    </location>
</feature>
<evidence type="ECO:0000313" key="3">
    <source>
        <dbReference type="Proteomes" id="UP000244855"/>
    </source>
</evidence>
<keyword evidence="3" id="KW-1185">Reference proteome</keyword>
<evidence type="ECO:0000313" key="2">
    <source>
        <dbReference type="EMBL" id="PVH96347.1"/>
    </source>
</evidence>
<organism evidence="2 3">
    <name type="scientific">Periconia macrospinosa</name>
    <dbReference type="NCBI Taxonomy" id="97972"/>
    <lineage>
        <taxon>Eukaryota</taxon>
        <taxon>Fungi</taxon>
        <taxon>Dikarya</taxon>
        <taxon>Ascomycota</taxon>
        <taxon>Pezizomycotina</taxon>
        <taxon>Dothideomycetes</taxon>
        <taxon>Pleosporomycetidae</taxon>
        <taxon>Pleosporales</taxon>
        <taxon>Massarineae</taxon>
        <taxon>Periconiaceae</taxon>
        <taxon>Periconia</taxon>
    </lineage>
</organism>
<protein>
    <submittedName>
        <fullName evidence="2">Uncharacterized protein</fullName>
    </submittedName>
</protein>
<feature type="compositionally biased region" description="Low complexity" evidence="1">
    <location>
        <begin position="9"/>
        <end position="22"/>
    </location>
</feature>
<accession>A0A2V1DE08</accession>
<evidence type="ECO:0000256" key="1">
    <source>
        <dbReference type="SAM" id="MobiDB-lite"/>
    </source>
</evidence>
<proteinExistence type="predicted"/>
<reference evidence="2 3" key="1">
    <citation type="journal article" date="2018" name="Sci. Rep.">
        <title>Comparative genomics provides insights into the lifestyle and reveals functional heterogeneity of dark septate endophytic fungi.</title>
        <authorList>
            <person name="Knapp D.G."/>
            <person name="Nemeth J.B."/>
            <person name="Barry K."/>
            <person name="Hainaut M."/>
            <person name="Henrissat B."/>
            <person name="Johnson J."/>
            <person name="Kuo A."/>
            <person name="Lim J.H.P."/>
            <person name="Lipzen A."/>
            <person name="Nolan M."/>
            <person name="Ohm R.A."/>
            <person name="Tamas L."/>
            <person name="Grigoriev I.V."/>
            <person name="Spatafora J.W."/>
            <person name="Nagy L.G."/>
            <person name="Kovacs G.M."/>
        </authorList>
    </citation>
    <scope>NUCLEOTIDE SEQUENCE [LARGE SCALE GENOMIC DNA]</scope>
    <source>
        <strain evidence="2 3">DSE2036</strain>
    </source>
</reference>
<feature type="compositionally biased region" description="Polar residues" evidence="1">
    <location>
        <begin position="53"/>
        <end position="62"/>
    </location>
</feature>